<dbReference type="Pfam" id="PF04344">
    <property type="entry name" value="CheZ"/>
    <property type="match status" value="1"/>
</dbReference>
<dbReference type="EMBL" id="CP039543">
    <property type="protein sequence ID" value="QJT08262.1"/>
    <property type="molecule type" value="Genomic_DNA"/>
</dbReference>
<protein>
    <submittedName>
        <fullName evidence="2">Protein phosphatase CheZ</fullName>
    </submittedName>
</protein>
<dbReference type="GO" id="GO:0050920">
    <property type="term" value="P:regulation of chemotaxis"/>
    <property type="evidence" value="ECO:0007669"/>
    <property type="project" value="InterPro"/>
</dbReference>
<evidence type="ECO:0000313" key="2">
    <source>
        <dbReference type="EMBL" id="QJT08262.1"/>
    </source>
</evidence>
<dbReference type="Proteomes" id="UP000503251">
    <property type="component" value="Chromosome"/>
</dbReference>
<organism evidence="3 4">
    <name type="scientific">Oceanidesulfovibrio marinus</name>
    <dbReference type="NCBI Taxonomy" id="370038"/>
    <lineage>
        <taxon>Bacteria</taxon>
        <taxon>Pseudomonadati</taxon>
        <taxon>Thermodesulfobacteriota</taxon>
        <taxon>Desulfovibrionia</taxon>
        <taxon>Desulfovibrionales</taxon>
        <taxon>Desulfovibrionaceae</taxon>
        <taxon>Oceanidesulfovibrio</taxon>
    </lineage>
</organism>
<accession>A0A6P1ZK76</accession>
<evidence type="ECO:0000313" key="3">
    <source>
        <dbReference type="EMBL" id="TVM35155.1"/>
    </source>
</evidence>
<dbReference type="SUPFAM" id="SSF75708">
    <property type="entry name" value="Chemotaxis phosphatase CheZ"/>
    <property type="match status" value="1"/>
</dbReference>
<sequence>MFSQNTVMERLVEKISSRVVENISQTITHTVERELQESLSRALIEGEFYREMNEEMRNGLQTIYKEIRNASQPDEMRSSELSTEELFSEASQQLDDILSTTEEATVSIMDVVEKHLELQNKSTELLAGLRRTRKSNLAIRELIDINDELGQNLVQIMTSLSFQDLTGQRIKKIINALKAIETTVFELYLSTGLTLKAREEAPDKDIKSIREESKARVSQLKGPQRESSQQDVDDLLGQLGLE</sequence>
<gene>
    <name evidence="3" type="ORF">DQK91_07090</name>
    <name evidence="2" type="ORF">E8L03_04665</name>
</gene>
<keyword evidence="5" id="KW-1185">Reference proteome</keyword>
<evidence type="ECO:0000313" key="5">
    <source>
        <dbReference type="Proteomes" id="UP000503251"/>
    </source>
</evidence>
<feature type="region of interest" description="Disordered" evidence="1">
    <location>
        <begin position="201"/>
        <end position="242"/>
    </location>
</feature>
<feature type="compositionally biased region" description="Basic and acidic residues" evidence="1">
    <location>
        <begin position="201"/>
        <end position="215"/>
    </location>
</feature>
<dbReference type="OrthoDB" id="5455460at2"/>
<dbReference type="InterPro" id="IPR007439">
    <property type="entry name" value="Chemotax_Pase_CheZ"/>
</dbReference>
<dbReference type="Gene3D" id="1.10.287.500">
    <property type="entry name" value="Helix hairpin bin"/>
    <property type="match status" value="1"/>
</dbReference>
<reference evidence="3 4" key="1">
    <citation type="submission" date="2018-06" db="EMBL/GenBank/DDBJ databases">
        <title>Complete genome of Desulfovibrio marinus P48SEP.</title>
        <authorList>
            <person name="Crispim J.S."/>
            <person name="Vidigal P.M.P."/>
            <person name="Silva L.C.F."/>
            <person name="Araujo L.C."/>
            <person name="Laguardia C.N."/>
            <person name="Dias R.S."/>
            <person name="Sousa M.P."/>
            <person name="Paula S.O."/>
            <person name="Silva C."/>
        </authorList>
    </citation>
    <scope>NUCLEOTIDE SEQUENCE [LARGE SCALE GENOMIC DNA]</scope>
    <source>
        <strain evidence="3 4">P48SEP</strain>
    </source>
</reference>
<reference evidence="2 5" key="2">
    <citation type="submission" date="2019-04" db="EMBL/GenBank/DDBJ databases">
        <title>Isolation and culture of sulfate reducing bacteria from the cold seep of the South China Sea.</title>
        <authorList>
            <person name="Sun C."/>
            <person name="Liu R."/>
        </authorList>
    </citation>
    <scope>NUCLEOTIDE SEQUENCE [LARGE SCALE GENOMIC DNA]</scope>
    <source>
        <strain evidence="2 5">CS1</strain>
    </source>
</reference>
<dbReference type="EMBL" id="QMIF01000003">
    <property type="protein sequence ID" value="TVM35155.1"/>
    <property type="molecule type" value="Genomic_DNA"/>
</dbReference>
<proteinExistence type="predicted"/>
<evidence type="ECO:0000313" key="4">
    <source>
        <dbReference type="Proteomes" id="UP000434052"/>
    </source>
</evidence>
<name>A0A6P1ZK76_9BACT</name>
<dbReference type="RefSeq" id="WP_144234712.1">
    <property type="nucleotide sequence ID" value="NZ_CP039543.1"/>
</dbReference>
<evidence type="ECO:0000256" key="1">
    <source>
        <dbReference type="SAM" id="MobiDB-lite"/>
    </source>
</evidence>
<dbReference type="AlphaFoldDB" id="A0A6P1ZK76"/>
<dbReference type="Proteomes" id="UP000434052">
    <property type="component" value="Unassembled WGS sequence"/>
</dbReference>
<dbReference type="GO" id="GO:0009288">
    <property type="term" value="C:bacterial-type flagellum"/>
    <property type="evidence" value="ECO:0007669"/>
    <property type="project" value="InterPro"/>
</dbReference>
<dbReference type="GO" id="GO:0003824">
    <property type="term" value="F:catalytic activity"/>
    <property type="evidence" value="ECO:0007669"/>
    <property type="project" value="InterPro"/>
</dbReference>